<evidence type="ECO:0000256" key="1">
    <source>
        <dbReference type="SAM" id="MobiDB-lite"/>
    </source>
</evidence>
<feature type="region of interest" description="Disordered" evidence="1">
    <location>
        <begin position="39"/>
        <end position="58"/>
    </location>
</feature>
<evidence type="ECO:0000313" key="2">
    <source>
        <dbReference type="EMBL" id="MFC6091530.1"/>
    </source>
</evidence>
<accession>A0ABW1P821</accession>
<keyword evidence="3" id="KW-1185">Reference proteome</keyword>
<evidence type="ECO:0000313" key="3">
    <source>
        <dbReference type="Proteomes" id="UP001596220"/>
    </source>
</evidence>
<organism evidence="2 3">
    <name type="scientific">Saccharothrix lopnurensis</name>
    <dbReference type="NCBI Taxonomy" id="1670621"/>
    <lineage>
        <taxon>Bacteria</taxon>
        <taxon>Bacillati</taxon>
        <taxon>Actinomycetota</taxon>
        <taxon>Actinomycetes</taxon>
        <taxon>Pseudonocardiales</taxon>
        <taxon>Pseudonocardiaceae</taxon>
        <taxon>Saccharothrix</taxon>
    </lineage>
</organism>
<proteinExistence type="predicted"/>
<dbReference type="Proteomes" id="UP001596220">
    <property type="component" value="Unassembled WGS sequence"/>
</dbReference>
<protein>
    <submittedName>
        <fullName evidence="2">Uncharacterized protein</fullName>
    </submittedName>
</protein>
<reference evidence="3" key="1">
    <citation type="journal article" date="2019" name="Int. J. Syst. Evol. Microbiol.">
        <title>The Global Catalogue of Microorganisms (GCM) 10K type strain sequencing project: providing services to taxonomists for standard genome sequencing and annotation.</title>
        <authorList>
            <consortium name="The Broad Institute Genomics Platform"/>
            <consortium name="The Broad Institute Genome Sequencing Center for Infectious Disease"/>
            <person name="Wu L."/>
            <person name="Ma J."/>
        </authorList>
    </citation>
    <scope>NUCLEOTIDE SEQUENCE [LARGE SCALE GENOMIC DNA]</scope>
    <source>
        <strain evidence="3">CGMCC 4.7246</strain>
    </source>
</reference>
<name>A0ABW1P821_9PSEU</name>
<comment type="caution">
    <text evidence="2">The sequence shown here is derived from an EMBL/GenBank/DDBJ whole genome shotgun (WGS) entry which is preliminary data.</text>
</comment>
<gene>
    <name evidence="2" type="ORF">ACFP3R_19840</name>
</gene>
<sequence>MSSPLTISHLKNCCNPLLAAERVSISHAWNASTWPLVTTHGSSSASGSGECSARYRAN</sequence>
<dbReference type="RefSeq" id="WP_380637742.1">
    <property type="nucleotide sequence ID" value="NZ_JBHSQO010000019.1"/>
</dbReference>
<dbReference type="EMBL" id="JBHSQO010000019">
    <property type="protein sequence ID" value="MFC6091530.1"/>
    <property type="molecule type" value="Genomic_DNA"/>
</dbReference>